<reference evidence="2 3" key="1">
    <citation type="submission" date="2024-01" db="EMBL/GenBank/DDBJ databases">
        <title>Genome assemblies of Stephania.</title>
        <authorList>
            <person name="Yang L."/>
        </authorList>
    </citation>
    <scope>NUCLEOTIDE SEQUENCE [LARGE SCALE GENOMIC DNA]</scope>
    <source>
        <strain evidence="2">YNDBR</strain>
        <tissue evidence="2">Leaf</tissue>
    </source>
</reference>
<feature type="compositionally biased region" description="Basic residues" evidence="1">
    <location>
        <begin position="254"/>
        <end position="263"/>
    </location>
</feature>
<dbReference type="Pfam" id="PF14223">
    <property type="entry name" value="Retrotran_gag_2"/>
    <property type="match status" value="1"/>
</dbReference>
<dbReference type="EMBL" id="JBBNAF010000007">
    <property type="protein sequence ID" value="KAK9128287.1"/>
    <property type="molecule type" value="Genomic_DNA"/>
</dbReference>
<dbReference type="Proteomes" id="UP001420932">
    <property type="component" value="Unassembled WGS sequence"/>
</dbReference>
<dbReference type="PANTHER" id="PTHR47481:SF42">
    <property type="entry name" value="RHO GTPASE-ACTIVATING PROTEIN GACK-LIKE"/>
    <property type="match status" value="1"/>
</dbReference>
<feature type="compositionally biased region" description="Polar residues" evidence="1">
    <location>
        <begin position="332"/>
        <end position="341"/>
    </location>
</feature>
<feature type="compositionally biased region" description="Polar residues" evidence="1">
    <location>
        <begin position="239"/>
        <end position="253"/>
    </location>
</feature>
<sequence length="372" mass="40966">MADASKLHPATTVTNIKSCIPIVLDYEGSQYNNWATLFKLHCRANLVIDHILPPASIAVSSTTTEAAEIAAKVLWERLDDIVRQWIYGTISNDLLNTIIDQEDTAAEAWNRLVHLFQDNKSARALALDAKFTNTKLVDFPNVKAYCTRLKVLADNLANVGHKVSDETSWCSVFCVVIEEYKHFRTTVQKTVLLSHLLKLCGQCSILRKTKNGEDVIHESGSNAALISHNINPHHFPVNGQPNNSENTYNNRGNSHNRGKKYNRGRGGGNRNNNRGGAENGQNSGMGNRNNHRIVAARVAKTKELLHSLGFSLLGLLGGHSHGPPHRVPTPPQGGSSHAQLSHSKAFSVLALPSLSIRPLSPPQRWWVCAHGY</sequence>
<comment type="caution">
    <text evidence="2">The sequence shown here is derived from an EMBL/GenBank/DDBJ whole genome shotgun (WGS) entry which is preliminary data.</text>
</comment>
<evidence type="ECO:0000256" key="1">
    <source>
        <dbReference type="SAM" id="MobiDB-lite"/>
    </source>
</evidence>
<name>A0AAP0P215_9MAGN</name>
<organism evidence="2 3">
    <name type="scientific">Stephania yunnanensis</name>
    <dbReference type="NCBI Taxonomy" id="152371"/>
    <lineage>
        <taxon>Eukaryota</taxon>
        <taxon>Viridiplantae</taxon>
        <taxon>Streptophyta</taxon>
        <taxon>Embryophyta</taxon>
        <taxon>Tracheophyta</taxon>
        <taxon>Spermatophyta</taxon>
        <taxon>Magnoliopsida</taxon>
        <taxon>Ranunculales</taxon>
        <taxon>Menispermaceae</taxon>
        <taxon>Menispermoideae</taxon>
        <taxon>Cissampelideae</taxon>
        <taxon>Stephania</taxon>
    </lineage>
</organism>
<dbReference type="PANTHER" id="PTHR47481">
    <property type="match status" value="1"/>
</dbReference>
<feature type="region of interest" description="Disordered" evidence="1">
    <location>
        <begin position="321"/>
        <end position="341"/>
    </location>
</feature>
<accession>A0AAP0P215</accession>
<feature type="compositionally biased region" description="Low complexity" evidence="1">
    <location>
        <begin position="270"/>
        <end position="282"/>
    </location>
</feature>
<evidence type="ECO:0000313" key="3">
    <source>
        <dbReference type="Proteomes" id="UP001420932"/>
    </source>
</evidence>
<feature type="region of interest" description="Disordered" evidence="1">
    <location>
        <begin position="229"/>
        <end position="289"/>
    </location>
</feature>
<proteinExistence type="predicted"/>
<dbReference type="AlphaFoldDB" id="A0AAP0P215"/>
<keyword evidence="3" id="KW-1185">Reference proteome</keyword>
<evidence type="ECO:0000313" key="2">
    <source>
        <dbReference type="EMBL" id="KAK9128287.1"/>
    </source>
</evidence>
<gene>
    <name evidence="2" type="ORF">Syun_017084</name>
</gene>
<protein>
    <submittedName>
        <fullName evidence="2">Uncharacterized protein</fullName>
    </submittedName>
</protein>